<dbReference type="GO" id="GO:0006355">
    <property type="term" value="P:regulation of DNA-templated transcription"/>
    <property type="evidence" value="ECO:0007669"/>
    <property type="project" value="InterPro"/>
</dbReference>
<dbReference type="Gene3D" id="1.10.1220.10">
    <property type="entry name" value="Met repressor-like"/>
    <property type="match status" value="1"/>
</dbReference>
<protein>
    <submittedName>
        <fullName evidence="1">Uncharacterized protein</fullName>
    </submittedName>
</protein>
<accession>A0A6B1DS43</accession>
<gene>
    <name evidence="1" type="ORF">F4Y08_05065</name>
</gene>
<comment type="caution">
    <text evidence="1">The sequence shown here is derived from an EMBL/GenBank/DDBJ whole genome shotgun (WGS) entry which is preliminary data.</text>
</comment>
<evidence type="ECO:0000313" key="1">
    <source>
        <dbReference type="EMBL" id="MYD89696.1"/>
    </source>
</evidence>
<dbReference type="InterPro" id="IPR013321">
    <property type="entry name" value="Arc_rbn_hlx_hlx"/>
</dbReference>
<dbReference type="AlphaFoldDB" id="A0A6B1DS43"/>
<dbReference type="InterPro" id="IPR010985">
    <property type="entry name" value="Ribbon_hlx_hlx"/>
</dbReference>
<reference evidence="1" key="1">
    <citation type="submission" date="2019-09" db="EMBL/GenBank/DDBJ databases">
        <title>Characterisation of the sponge microbiome using genome-centric metagenomics.</title>
        <authorList>
            <person name="Engelberts J.P."/>
            <person name="Robbins S.J."/>
            <person name="De Goeij J.M."/>
            <person name="Aranda M."/>
            <person name="Bell S.C."/>
            <person name="Webster N.S."/>
        </authorList>
    </citation>
    <scope>NUCLEOTIDE SEQUENCE</scope>
    <source>
        <strain evidence="1">SB0662_bin_9</strain>
    </source>
</reference>
<name>A0A6B1DS43_9CHLR</name>
<dbReference type="SUPFAM" id="SSF47598">
    <property type="entry name" value="Ribbon-helix-helix"/>
    <property type="match status" value="1"/>
</dbReference>
<sequence length="78" mass="8427">MSETKMDPIPRAAPDAATALDDFVHGDDPAGAKPLTTIRVIVTPEQKQRLGHAAVDQGTSMSEILRGLIDRWMAEQDA</sequence>
<dbReference type="InterPro" id="IPR015354">
    <property type="entry name" value="DNA_partition_ParG"/>
</dbReference>
<proteinExistence type="predicted"/>
<dbReference type="EMBL" id="VXPY01000032">
    <property type="protein sequence ID" value="MYD89696.1"/>
    <property type="molecule type" value="Genomic_DNA"/>
</dbReference>
<dbReference type="Pfam" id="PF09274">
    <property type="entry name" value="ParG"/>
    <property type="match status" value="1"/>
</dbReference>
<organism evidence="1">
    <name type="scientific">Caldilineaceae bacterium SB0662_bin_9</name>
    <dbReference type="NCBI Taxonomy" id="2605258"/>
    <lineage>
        <taxon>Bacteria</taxon>
        <taxon>Bacillati</taxon>
        <taxon>Chloroflexota</taxon>
        <taxon>Caldilineae</taxon>
        <taxon>Caldilineales</taxon>
        <taxon>Caldilineaceae</taxon>
    </lineage>
</organism>